<keyword evidence="2" id="KW-1185">Reference proteome</keyword>
<proteinExistence type="predicted"/>
<dbReference type="AlphaFoldDB" id="A0A4R6M512"/>
<comment type="caution">
    <text evidence="1">The sequence shown here is derived from an EMBL/GenBank/DDBJ whole genome shotgun (WGS) entry which is preliminary data.</text>
</comment>
<accession>A0A4R6M512</accession>
<evidence type="ECO:0000313" key="2">
    <source>
        <dbReference type="Proteomes" id="UP000294656"/>
    </source>
</evidence>
<sequence length="118" mass="13507">MMAHDSFTHTSSLETHSESWSMLTRHGDGYLTPYQREAFEHAITLVKNRLDKTLNKKSAFDEPEAEFNLADYIDKLEDRFLDETSHLGDMEQEVALTAARFAETVAQIILKYQPAGLK</sequence>
<organism evidence="1 2">
    <name type="scientific">Marinomonas balearica</name>
    <dbReference type="NCBI Taxonomy" id="491947"/>
    <lineage>
        <taxon>Bacteria</taxon>
        <taxon>Pseudomonadati</taxon>
        <taxon>Pseudomonadota</taxon>
        <taxon>Gammaproteobacteria</taxon>
        <taxon>Oceanospirillales</taxon>
        <taxon>Oceanospirillaceae</taxon>
        <taxon>Marinomonas</taxon>
    </lineage>
</organism>
<evidence type="ECO:0000313" key="1">
    <source>
        <dbReference type="EMBL" id="TDO96324.1"/>
    </source>
</evidence>
<protein>
    <submittedName>
        <fullName evidence="1">Uncharacterized protein</fullName>
    </submittedName>
</protein>
<dbReference type="EMBL" id="SNXC01000014">
    <property type="protein sequence ID" value="TDO96324.1"/>
    <property type="molecule type" value="Genomic_DNA"/>
</dbReference>
<name>A0A4R6M512_9GAMM</name>
<reference evidence="1 2" key="1">
    <citation type="submission" date="2019-03" db="EMBL/GenBank/DDBJ databases">
        <title>Genomic Encyclopedia of Type Strains, Phase III (KMG-III): the genomes of soil and plant-associated and newly described type strains.</title>
        <authorList>
            <person name="Whitman W."/>
        </authorList>
    </citation>
    <scope>NUCLEOTIDE SEQUENCE [LARGE SCALE GENOMIC DNA]</scope>
    <source>
        <strain evidence="1 2">CECT 7378</strain>
    </source>
</reference>
<gene>
    <name evidence="1" type="ORF">DFP79_2897</name>
</gene>
<dbReference type="Proteomes" id="UP000294656">
    <property type="component" value="Unassembled WGS sequence"/>
</dbReference>